<keyword evidence="3" id="KW-1185">Reference proteome</keyword>
<organism evidence="2 3">
    <name type="scientific">Rhizopus stolonifer</name>
    <name type="common">Rhizopus nigricans</name>
    <dbReference type="NCBI Taxonomy" id="4846"/>
    <lineage>
        <taxon>Eukaryota</taxon>
        <taxon>Fungi</taxon>
        <taxon>Fungi incertae sedis</taxon>
        <taxon>Mucoromycota</taxon>
        <taxon>Mucoromycotina</taxon>
        <taxon>Mucoromycetes</taxon>
        <taxon>Mucorales</taxon>
        <taxon>Mucorineae</taxon>
        <taxon>Rhizopodaceae</taxon>
        <taxon>Rhizopus</taxon>
    </lineage>
</organism>
<sequence>MRCDIEEEVEAEQAHTRSRATTSLHDLAAIDKKKPKKQIYVPVAFKPCVPTAMYITLPSD</sequence>
<reference evidence="2 3" key="1">
    <citation type="journal article" date="2018" name="G3 (Bethesda)">
        <title>Phylogenetic and Phylogenomic Definition of Rhizopus Species.</title>
        <authorList>
            <person name="Gryganskyi A.P."/>
            <person name="Golan J."/>
            <person name="Dolatabadi S."/>
            <person name="Mondo S."/>
            <person name="Robb S."/>
            <person name="Idnurm A."/>
            <person name="Muszewska A."/>
            <person name="Steczkiewicz K."/>
            <person name="Masonjones S."/>
            <person name="Liao H.L."/>
            <person name="Gajdeczka M.T."/>
            <person name="Anike F."/>
            <person name="Vuek A."/>
            <person name="Anishchenko I.M."/>
            <person name="Voigt K."/>
            <person name="de Hoog G.S."/>
            <person name="Smith M.E."/>
            <person name="Heitman J."/>
            <person name="Vilgalys R."/>
            <person name="Stajich J.E."/>
        </authorList>
    </citation>
    <scope>NUCLEOTIDE SEQUENCE [LARGE SCALE GENOMIC DNA]</scope>
    <source>
        <strain evidence="2 3">LSU 92-RS-03</strain>
    </source>
</reference>
<evidence type="ECO:0000313" key="3">
    <source>
        <dbReference type="Proteomes" id="UP000253551"/>
    </source>
</evidence>
<accession>A0A367IY08</accession>
<comment type="caution">
    <text evidence="2">The sequence shown here is derived from an EMBL/GenBank/DDBJ whole genome shotgun (WGS) entry which is preliminary data.</text>
</comment>
<evidence type="ECO:0000313" key="2">
    <source>
        <dbReference type="EMBL" id="RCH82479.1"/>
    </source>
</evidence>
<feature type="region of interest" description="Disordered" evidence="1">
    <location>
        <begin position="1"/>
        <end position="20"/>
    </location>
</feature>
<dbReference type="AlphaFoldDB" id="A0A367IY08"/>
<feature type="compositionally biased region" description="Acidic residues" evidence="1">
    <location>
        <begin position="1"/>
        <end position="11"/>
    </location>
</feature>
<dbReference type="Proteomes" id="UP000253551">
    <property type="component" value="Unassembled WGS sequence"/>
</dbReference>
<proteinExistence type="predicted"/>
<gene>
    <name evidence="2" type="ORF">CU098_007642</name>
</gene>
<evidence type="ECO:0000256" key="1">
    <source>
        <dbReference type="SAM" id="MobiDB-lite"/>
    </source>
</evidence>
<name>A0A367IY08_RHIST</name>
<protein>
    <submittedName>
        <fullName evidence="2">Uncharacterized protein</fullName>
    </submittedName>
</protein>
<dbReference type="EMBL" id="PJQM01005085">
    <property type="protein sequence ID" value="RCH82479.1"/>
    <property type="molecule type" value="Genomic_DNA"/>
</dbReference>